<dbReference type="OrthoDB" id="3430427at2"/>
<proteinExistence type="predicted"/>
<protein>
    <submittedName>
        <fullName evidence="2">Uncharacterized protein</fullName>
    </submittedName>
</protein>
<keyword evidence="3" id="KW-1185">Reference proteome</keyword>
<dbReference type="RefSeq" id="WP_153463555.1">
    <property type="nucleotide sequence ID" value="NZ_WBOF01000001.1"/>
</dbReference>
<accession>A0A6N7KXD2</accession>
<reference evidence="2 3" key="1">
    <citation type="submission" date="2019-09" db="EMBL/GenBank/DDBJ databases">
        <title>Genome Sequences of Streptomyces kaniharaensis ATCC 21070.</title>
        <authorList>
            <person name="Zhu W."/>
            <person name="De Crecy-Lagard V."/>
            <person name="Richards N.G."/>
        </authorList>
    </citation>
    <scope>NUCLEOTIDE SEQUENCE [LARGE SCALE GENOMIC DNA]</scope>
    <source>
        <strain evidence="2 3">SF-557</strain>
    </source>
</reference>
<evidence type="ECO:0000313" key="3">
    <source>
        <dbReference type="Proteomes" id="UP000450000"/>
    </source>
</evidence>
<keyword evidence="1" id="KW-0175">Coiled coil</keyword>
<dbReference type="EMBL" id="WBOF01000001">
    <property type="protein sequence ID" value="MQS14644.1"/>
    <property type="molecule type" value="Genomic_DNA"/>
</dbReference>
<sequence>MNAPRSEYGPVVLANGLELTYRLFERARHLGLVPPPDVEDRRWSRAVVEPLLERRAEIGAALAADAAERAAKLARETAREREAYGPEVLRRRLGLVRWQFDEARERGLIPEPDTDGHAWSAAVEAELRARAAEITAALGAVPRVGASKAALVLGHATGLPVAAEDVRRLAEAGILRASGEFRGHPTYSRETLAAVPEAAVEEVVTDRLRRAEAEAEAAAEALRHRLAESLSAEEAAEELGWSVRRLAAVTEKGGLTRGPDGRYERAEVMALAAADPWR</sequence>
<dbReference type="Proteomes" id="UP000450000">
    <property type="component" value="Unassembled WGS sequence"/>
</dbReference>
<organism evidence="2 3">
    <name type="scientific">Streptomyces kaniharaensis</name>
    <dbReference type="NCBI Taxonomy" id="212423"/>
    <lineage>
        <taxon>Bacteria</taxon>
        <taxon>Bacillati</taxon>
        <taxon>Actinomycetota</taxon>
        <taxon>Actinomycetes</taxon>
        <taxon>Kitasatosporales</taxon>
        <taxon>Streptomycetaceae</taxon>
        <taxon>Streptomyces</taxon>
    </lineage>
</organism>
<dbReference type="AlphaFoldDB" id="A0A6N7KXD2"/>
<feature type="coiled-coil region" evidence="1">
    <location>
        <begin position="201"/>
        <end position="228"/>
    </location>
</feature>
<name>A0A6N7KXD2_9ACTN</name>
<evidence type="ECO:0000313" key="2">
    <source>
        <dbReference type="EMBL" id="MQS14644.1"/>
    </source>
</evidence>
<comment type="caution">
    <text evidence="2">The sequence shown here is derived from an EMBL/GenBank/DDBJ whole genome shotgun (WGS) entry which is preliminary data.</text>
</comment>
<gene>
    <name evidence="2" type="ORF">F7Q99_20820</name>
</gene>
<evidence type="ECO:0000256" key="1">
    <source>
        <dbReference type="SAM" id="Coils"/>
    </source>
</evidence>